<evidence type="ECO:0008006" key="4">
    <source>
        <dbReference type="Google" id="ProtNLM"/>
    </source>
</evidence>
<gene>
    <name evidence="2" type="ORF">GX888_03465</name>
</gene>
<keyword evidence="1" id="KW-0472">Membrane</keyword>
<name>A0A847VE25_9BACT</name>
<proteinExistence type="predicted"/>
<dbReference type="EMBL" id="JAAZIL010000087">
    <property type="protein sequence ID" value="NLZ24773.1"/>
    <property type="molecule type" value="Genomic_DNA"/>
</dbReference>
<evidence type="ECO:0000313" key="3">
    <source>
        <dbReference type="Proteomes" id="UP000564033"/>
    </source>
</evidence>
<feature type="transmembrane region" description="Helical" evidence="1">
    <location>
        <begin position="129"/>
        <end position="149"/>
    </location>
</feature>
<dbReference type="Pfam" id="PF21203">
    <property type="entry name" value="ECM10"/>
    <property type="match status" value="1"/>
</dbReference>
<dbReference type="AlphaFoldDB" id="A0A847VE25"/>
<reference evidence="2 3" key="1">
    <citation type="journal article" date="2020" name="Biotechnol. Biofuels">
        <title>New insights from the biogas microbiome by comprehensive genome-resolved metagenomics of nearly 1600 species originating from multiple anaerobic digesters.</title>
        <authorList>
            <person name="Campanaro S."/>
            <person name="Treu L."/>
            <person name="Rodriguez-R L.M."/>
            <person name="Kovalovszki A."/>
            <person name="Ziels R.M."/>
            <person name="Maus I."/>
            <person name="Zhu X."/>
            <person name="Kougias P.G."/>
            <person name="Basile A."/>
            <person name="Luo G."/>
            <person name="Schluter A."/>
            <person name="Konstantinidis K.T."/>
            <person name="Angelidaki I."/>
        </authorList>
    </citation>
    <scope>NUCLEOTIDE SEQUENCE [LARGE SCALE GENOMIC DNA]</scope>
    <source>
        <strain evidence="2">AS19jrsBPTG_9</strain>
    </source>
</reference>
<organism evidence="2 3">
    <name type="scientific">Candidatus Dojkabacteria bacterium</name>
    <dbReference type="NCBI Taxonomy" id="2099670"/>
    <lineage>
        <taxon>Bacteria</taxon>
        <taxon>Candidatus Dojkabacteria</taxon>
    </lineage>
</organism>
<dbReference type="Proteomes" id="UP000564033">
    <property type="component" value="Unassembled WGS sequence"/>
</dbReference>
<sequence length="153" mass="16845">TLITKPYLSVTPNTVTTYTDSNLPNCNKTYYYAIRSIDEFNNVSPLVTDEVVVVTPATGTTATEATVAQTGEVEGKATVVDDTKVDETGEVKGDEDVLEEDLINEKESVIEQDEVDDGEVEKKSFVQKYWLLLVLVVVVLIGGVGYSYVRKQK</sequence>
<accession>A0A847VE25</accession>
<evidence type="ECO:0000313" key="2">
    <source>
        <dbReference type="EMBL" id="NLZ24773.1"/>
    </source>
</evidence>
<keyword evidence="1" id="KW-0812">Transmembrane</keyword>
<keyword evidence="1" id="KW-1133">Transmembrane helix</keyword>
<comment type="caution">
    <text evidence="2">The sequence shown here is derived from an EMBL/GenBank/DDBJ whole genome shotgun (WGS) entry which is preliminary data.</text>
</comment>
<evidence type="ECO:0000256" key="1">
    <source>
        <dbReference type="SAM" id="Phobius"/>
    </source>
</evidence>
<protein>
    <recommendedName>
        <fullName evidence="4">Fibronectin type-III domain-containing protein</fullName>
    </recommendedName>
</protein>
<feature type="non-terminal residue" evidence="2">
    <location>
        <position position="1"/>
    </location>
</feature>